<evidence type="ECO:0000313" key="5">
    <source>
        <dbReference type="EMBL" id="CAL4782151.1"/>
    </source>
</evidence>
<reference evidence="4" key="1">
    <citation type="submission" date="2022-10" db="EMBL/GenBank/DDBJ databases">
        <authorList>
            <person name="Chen Y."/>
            <person name="Dougan E. K."/>
            <person name="Chan C."/>
            <person name="Rhodes N."/>
            <person name="Thang M."/>
        </authorList>
    </citation>
    <scope>NUCLEOTIDE SEQUENCE</scope>
</reference>
<dbReference type="InterPro" id="IPR001810">
    <property type="entry name" value="F-box_dom"/>
</dbReference>
<evidence type="ECO:0000256" key="2">
    <source>
        <dbReference type="SAM" id="MobiDB-lite"/>
    </source>
</evidence>
<keyword evidence="6" id="KW-1185">Reference proteome</keyword>
<gene>
    <name evidence="4" type="ORF">C1SCF055_LOCUS21455</name>
</gene>
<proteinExistence type="predicted"/>
<dbReference type="EMBL" id="CAMXCT030002001">
    <property type="protein sequence ID" value="CAL4782151.1"/>
    <property type="molecule type" value="Genomic_DNA"/>
</dbReference>
<feature type="compositionally biased region" description="Polar residues" evidence="2">
    <location>
        <begin position="85"/>
        <end position="97"/>
    </location>
</feature>
<dbReference type="InterPro" id="IPR036047">
    <property type="entry name" value="F-box-like_dom_sf"/>
</dbReference>
<dbReference type="EMBL" id="CAMXCT010002001">
    <property type="protein sequence ID" value="CAI3994839.1"/>
    <property type="molecule type" value="Genomic_DNA"/>
</dbReference>
<sequence>MQILGHHLSEAKLEDKTMYLAGGCDQDFQGDEWWADFAWFIMKEDLNSKEEDNLDLRKRLDGLEQQVAMLKEELAMVKGVKAQETPRSSCRSTTAPQSPEEDLQTKCVQRLDEAHGFPINEDWRLEMPCGLQDTNRTQFDQFDIDLEYESNWERPVQMKQGSVESLDDLPPELLPRLLQFLPVKELVRDGTRAVSHFFSSKKVWVAHLYNLVDIESLHLHHDGTKHAVLEWREYEKIMVEHGDDAAKEHLADGSEELLGLDIWVRGLHRWHKIEPELTFRFQQILAQQLMLEVESTPTGPLLLATTSLLGRVCLSPAGELRLSIAEAILAPLAHHNLEPRMCQNFLRILAYCRSVFHCLDIDFLAKFARIFTNWEDDGLTREALTLAQDLAYSILLDDQLELVTDSIALLGRHPAEAQRLHKLLQNC</sequence>
<dbReference type="AlphaFoldDB" id="A0A9P1CND9"/>
<feature type="domain" description="F-box" evidence="3">
    <location>
        <begin position="163"/>
        <end position="188"/>
    </location>
</feature>
<comment type="caution">
    <text evidence="4">The sequence shown here is derived from an EMBL/GenBank/DDBJ whole genome shotgun (WGS) entry which is preliminary data.</text>
</comment>
<feature type="coiled-coil region" evidence="1">
    <location>
        <begin position="46"/>
        <end position="80"/>
    </location>
</feature>
<reference evidence="5 6" key="2">
    <citation type="submission" date="2024-05" db="EMBL/GenBank/DDBJ databases">
        <authorList>
            <person name="Chen Y."/>
            <person name="Shah S."/>
            <person name="Dougan E. K."/>
            <person name="Thang M."/>
            <person name="Chan C."/>
        </authorList>
    </citation>
    <scope>NUCLEOTIDE SEQUENCE [LARGE SCALE GENOMIC DNA]</scope>
</reference>
<feature type="region of interest" description="Disordered" evidence="2">
    <location>
        <begin position="80"/>
        <end position="102"/>
    </location>
</feature>
<accession>A0A9P1CND9</accession>
<dbReference type="EMBL" id="CAMXCT020002001">
    <property type="protein sequence ID" value="CAL1148214.1"/>
    <property type="molecule type" value="Genomic_DNA"/>
</dbReference>
<dbReference type="Proteomes" id="UP001152797">
    <property type="component" value="Unassembled WGS sequence"/>
</dbReference>
<evidence type="ECO:0000256" key="1">
    <source>
        <dbReference type="SAM" id="Coils"/>
    </source>
</evidence>
<dbReference type="SUPFAM" id="SSF81383">
    <property type="entry name" value="F-box domain"/>
    <property type="match status" value="1"/>
</dbReference>
<keyword evidence="1" id="KW-0175">Coiled coil</keyword>
<protein>
    <recommendedName>
        <fullName evidence="3">F-box domain-containing protein</fullName>
    </recommendedName>
</protein>
<name>A0A9P1CND9_9DINO</name>
<dbReference type="PROSITE" id="PS50181">
    <property type="entry name" value="FBOX"/>
    <property type="match status" value="1"/>
</dbReference>
<evidence type="ECO:0000313" key="4">
    <source>
        <dbReference type="EMBL" id="CAI3994839.1"/>
    </source>
</evidence>
<organism evidence="4">
    <name type="scientific">Cladocopium goreaui</name>
    <dbReference type="NCBI Taxonomy" id="2562237"/>
    <lineage>
        <taxon>Eukaryota</taxon>
        <taxon>Sar</taxon>
        <taxon>Alveolata</taxon>
        <taxon>Dinophyceae</taxon>
        <taxon>Suessiales</taxon>
        <taxon>Symbiodiniaceae</taxon>
        <taxon>Cladocopium</taxon>
    </lineage>
</organism>
<evidence type="ECO:0000313" key="6">
    <source>
        <dbReference type="Proteomes" id="UP001152797"/>
    </source>
</evidence>
<evidence type="ECO:0000259" key="3">
    <source>
        <dbReference type="PROSITE" id="PS50181"/>
    </source>
</evidence>